<evidence type="ECO:0000256" key="2">
    <source>
        <dbReference type="SAM" id="MobiDB-lite"/>
    </source>
</evidence>
<evidence type="ECO:0000256" key="1">
    <source>
        <dbReference type="SAM" id="Coils"/>
    </source>
</evidence>
<accession>A0A8J5JGK3</accession>
<sequence>MVIEGLVSKDIIEGRAADHLTRTRLSFAHEDNDEILVHPHTPESLDTRNVDFLELERLRLEFELKKEELKIKAENEKEALKVPKLYSKAISKDNLIEAQTTDRSLAKFRRIAQEDKAINKTACFYVHEDFWRSYNIKHATHNINKLWKKVTQSCMYAVWRNVWPERMPNLSGFTKVVAVHSDITNISQEDNFQEVDEENVAEVLESHSEELSRGPAAPETAAKNEKSTGEENLAPRMLTLKVLSTAMGHVNIAMELLAENAPNSNRCLSVRAVVQKGMLCYKELYLKKKKEAHCCTRQQSPPFSNSTTVRATTLDFCHLSSPTQELHLL</sequence>
<organism evidence="3 4">
    <name type="scientific">Homarus americanus</name>
    <name type="common">American lobster</name>
    <dbReference type="NCBI Taxonomy" id="6706"/>
    <lineage>
        <taxon>Eukaryota</taxon>
        <taxon>Metazoa</taxon>
        <taxon>Ecdysozoa</taxon>
        <taxon>Arthropoda</taxon>
        <taxon>Crustacea</taxon>
        <taxon>Multicrustacea</taxon>
        <taxon>Malacostraca</taxon>
        <taxon>Eumalacostraca</taxon>
        <taxon>Eucarida</taxon>
        <taxon>Decapoda</taxon>
        <taxon>Pleocyemata</taxon>
        <taxon>Astacidea</taxon>
        <taxon>Nephropoidea</taxon>
        <taxon>Nephropidae</taxon>
        <taxon>Homarus</taxon>
    </lineage>
</organism>
<dbReference type="AlphaFoldDB" id="A0A8J5JGK3"/>
<dbReference type="EMBL" id="JAHLQT010037514">
    <property type="protein sequence ID" value="KAG7157335.1"/>
    <property type="molecule type" value="Genomic_DNA"/>
</dbReference>
<proteinExistence type="predicted"/>
<feature type="coiled-coil region" evidence="1">
    <location>
        <begin position="50"/>
        <end position="79"/>
    </location>
</feature>
<name>A0A8J5JGK3_HOMAM</name>
<gene>
    <name evidence="3" type="primary">TIGD1-L122</name>
    <name evidence="3" type="ORF">Hamer_G005750</name>
</gene>
<feature type="region of interest" description="Disordered" evidence="2">
    <location>
        <begin position="205"/>
        <end position="233"/>
    </location>
</feature>
<evidence type="ECO:0000313" key="3">
    <source>
        <dbReference type="EMBL" id="KAG7157335.1"/>
    </source>
</evidence>
<evidence type="ECO:0000313" key="4">
    <source>
        <dbReference type="Proteomes" id="UP000747542"/>
    </source>
</evidence>
<protein>
    <submittedName>
        <fullName evidence="3">Tigger transposable element-derived protein 1-like 122</fullName>
    </submittedName>
</protein>
<keyword evidence="1" id="KW-0175">Coiled coil</keyword>
<comment type="caution">
    <text evidence="3">The sequence shown here is derived from an EMBL/GenBank/DDBJ whole genome shotgun (WGS) entry which is preliminary data.</text>
</comment>
<reference evidence="3" key="1">
    <citation type="journal article" date="2021" name="Sci. Adv.">
        <title>The American lobster genome reveals insights on longevity, neural, and immune adaptations.</title>
        <authorList>
            <person name="Polinski J.M."/>
            <person name="Zimin A.V."/>
            <person name="Clark K.F."/>
            <person name="Kohn A.B."/>
            <person name="Sadowski N."/>
            <person name="Timp W."/>
            <person name="Ptitsyn A."/>
            <person name="Khanna P."/>
            <person name="Romanova D.Y."/>
            <person name="Williams P."/>
            <person name="Greenwood S.J."/>
            <person name="Moroz L.L."/>
            <person name="Walt D.R."/>
            <person name="Bodnar A.G."/>
        </authorList>
    </citation>
    <scope>NUCLEOTIDE SEQUENCE</scope>
    <source>
        <strain evidence="3">GMGI-L3</strain>
    </source>
</reference>
<keyword evidence="4" id="KW-1185">Reference proteome</keyword>
<dbReference type="Proteomes" id="UP000747542">
    <property type="component" value="Unassembled WGS sequence"/>
</dbReference>